<dbReference type="AlphaFoldDB" id="A0A2P2C1M1"/>
<accession>A0A2P2C1M1</accession>
<protein>
    <submittedName>
        <fullName evidence="2">Beta-lactamase</fullName>
    </submittedName>
</protein>
<reference evidence="2" key="1">
    <citation type="submission" date="2015-08" db="EMBL/GenBank/DDBJ databases">
        <authorList>
            <person name="Babu N.S."/>
            <person name="Beckwith C.J."/>
            <person name="Beseler K.G."/>
            <person name="Brison A."/>
            <person name="Carone J.V."/>
            <person name="Caskin T.P."/>
            <person name="Diamond M."/>
            <person name="Durham M.E."/>
            <person name="Foxe J.M."/>
            <person name="Go M."/>
            <person name="Henderson B.A."/>
            <person name="Jones I.B."/>
            <person name="McGettigan J.A."/>
            <person name="Micheletti S.J."/>
            <person name="Nasrallah M.E."/>
            <person name="Ortiz D."/>
            <person name="Piller C.R."/>
            <person name="Privatt S.R."/>
            <person name="Schneider S.L."/>
            <person name="Sharp S."/>
            <person name="Smith T.C."/>
            <person name="Stanton J.D."/>
            <person name="Ullery H.E."/>
            <person name="Wilson R.J."/>
            <person name="Serrano M.G."/>
            <person name="Buck G."/>
            <person name="Lee V."/>
            <person name="Wang Y."/>
            <person name="Carvalho R."/>
            <person name="Voegtly L."/>
            <person name="Shi R."/>
            <person name="Duckworth R."/>
            <person name="Johnson A."/>
            <person name="Loviza R."/>
            <person name="Walstead R."/>
            <person name="Shah Z."/>
            <person name="Kiflezghi M."/>
            <person name="Wade K."/>
            <person name="Ball S.L."/>
            <person name="Bradley K.W."/>
            <person name="Asai D.J."/>
            <person name="Bowman C.A."/>
            <person name="Russell D.A."/>
            <person name="Pope W.H."/>
            <person name="Jacobs-Sera D."/>
            <person name="Hendrix R.W."/>
            <person name="Hatfull G.F."/>
        </authorList>
    </citation>
    <scope>NUCLEOTIDE SEQUENCE</scope>
</reference>
<dbReference type="SUPFAM" id="SSF56601">
    <property type="entry name" value="beta-lactamase/transpeptidase-like"/>
    <property type="match status" value="1"/>
</dbReference>
<feature type="domain" description="Beta-lactamase-related" evidence="1">
    <location>
        <begin position="20"/>
        <end position="312"/>
    </location>
</feature>
<proteinExistence type="predicted"/>
<dbReference type="Gene3D" id="3.40.710.10">
    <property type="entry name" value="DD-peptidase/beta-lactamase superfamily"/>
    <property type="match status" value="1"/>
</dbReference>
<evidence type="ECO:0000259" key="1">
    <source>
        <dbReference type="Pfam" id="PF00144"/>
    </source>
</evidence>
<dbReference type="InterPro" id="IPR050491">
    <property type="entry name" value="AmpC-like"/>
</dbReference>
<evidence type="ECO:0000313" key="2">
    <source>
        <dbReference type="EMBL" id="CUR55915.1"/>
    </source>
</evidence>
<dbReference type="InterPro" id="IPR001466">
    <property type="entry name" value="Beta-lactam-related"/>
</dbReference>
<name>A0A2P2C1M1_9ZZZZ</name>
<sequence length="317" mass="32638">MSAVTTRAGALLGTAHTTYVVAVVTPDGSEVDAVGAGVHDDVELGSISKGITGLLWRDAVARGEVAEDAVLADHLPVEGPVGAIALADLATHTSGLPRLAGGDVVRRTWELWREGRNPYREDVSALLAQVAHVKIGRRRRPSYSNLGFQLLGHAVAAAAGTTYADLVAHRFAAPLGLGDTYVPTSAAGLRAGAVAPRNRTGREVEPWINEAVAPAGGVRSSASDLSALLRALLDGSVPGADALEPRVRFVGGQHIGAGWITGDLLRRRVTWHNGGTGGFRSFVGIDRANGVGVALVSASTRSVDGAAARLLAEAGDP</sequence>
<dbReference type="EMBL" id="CZKB01000001">
    <property type="protein sequence ID" value="CUR55915.1"/>
    <property type="molecule type" value="Genomic_DNA"/>
</dbReference>
<dbReference type="PANTHER" id="PTHR46825">
    <property type="entry name" value="D-ALANYL-D-ALANINE-CARBOXYPEPTIDASE/ENDOPEPTIDASE AMPH"/>
    <property type="match status" value="1"/>
</dbReference>
<gene>
    <name evidence="2" type="ORF">NOCA110029</name>
</gene>
<organism evidence="2">
    <name type="scientific">metagenome</name>
    <dbReference type="NCBI Taxonomy" id="256318"/>
    <lineage>
        <taxon>unclassified sequences</taxon>
        <taxon>metagenomes</taxon>
    </lineage>
</organism>
<dbReference type="Pfam" id="PF00144">
    <property type="entry name" value="Beta-lactamase"/>
    <property type="match status" value="1"/>
</dbReference>
<dbReference type="InterPro" id="IPR012338">
    <property type="entry name" value="Beta-lactam/transpept-like"/>
</dbReference>
<dbReference type="PANTHER" id="PTHR46825:SF7">
    <property type="entry name" value="D-ALANYL-D-ALANINE CARBOXYPEPTIDASE"/>
    <property type="match status" value="1"/>
</dbReference>